<sequence>MSGAYSSSMTIIHALLLLALIPLAAGAASPLSLCGSRSNYSAGSTYEANLLDLLLGTLRPNASSSPSLFAKGSLGAAPDTAWALILCRGDVSADECYGCVTSAGEDAATACNRSRDVALCYDKCYVRLADHNFFDPNGNSGVISSMSGLNITSSDVEGYDRALTGLLSETVRYAVDNSSRMFTTGEWKGRDPGFPWIYSAAQCAADLSRPQCRNCLQGLMGKWRTMFVRNMWGARLAGPSCTLRSELFPFRNNTDPIYPSYRFFAEAEPAATATTTTVTAKSGQLATKPESTVPL</sequence>
<dbReference type="GeneID" id="109776810"/>
<evidence type="ECO:0000313" key="5">
    <source>
        <dbReference type="EnsemblPlants" id="AET7Gv20003500.1"/>
    </source>
</evidence>
<dbReference type="KEGG" id="ats:109776810"/>
<reference evidence="5" key="3">
    <citation type="journal article" date="2017" name="Nature">
        <title>Genome sequence of the progenitor of the wheat D genome Aegilops tauschii.</title>
        <authorList>
            <person name="Luo M.C."/>
            <person name="Gu Y.Q."/>
            <person name="Puiu D."/>
            <person name="Wang H."/>
            <person name="Twardziok S.O."/>
            <person name="Deal K.R."/>
            <person name="Huo N."/>
            <person name="Zhu T."/>
            <person name="Wang L."/>
            <person name="Wang Y."/>
            <person name="McGuire P.E."/>
            <person name="Liu S."/>
            <person name="Long H."/>
            <person name="Ramasamy R.K."/>
            <person name="Rodriguez J.C."/>
            <person name="Van S.L."/>
            <person name="Yuan L."/>
            <person name="Wang Z."/>
            <person name="Xia Z."/>
            <person name="Xiao L."/>
            <person name="Anderson O.D."/>
            <person name="Ouyang S."/>
            <person name="Liang Y."/>
            <person name="Zimin A.V."/>
            <person name="Pertea G."/>
            <person name="Qi P."/>
            <person name="Bennetzen J.L."/>
            <person name="Dai X."/>
            <person name="Dawson M.W."/>
            <person name="Muller H.G."/>
            <person name="Kugler K."/>
            <person name="Rivarola-Duarte L."/>
            <person name="Spannagl M."/>
            <person name="Mayer K.F.X."/>
            <person name="Lu F.H."/>
            <person name="Bevan M.W."/>
            <person name="Leroy P."/>
            <person name="Li P."/>
            <person name="You F.M."/>
            <person name="Sun Q."/>
            <person name="Liu Z."/>
            <person name="Lyons E."/>
            <person name="Wicker T."/>
            <person name="Salzberg S.L."/>
            <person name="Devos K.M."/>
            <person name="Dvorak J."/>
        </authorList>
    </citation>
    <scope>NUCLEOTIDE SEQUENCE [LARGE SCALE GENOMIC DNA]</scope>
    <source>
        <strain evidence="5">cv. AL8/78</strain>
    </source>
</reference>
<dbReference type="InterPro" id="IPR002902">
    <property type="entry name" value="GNK2"/>
</dbReference>
<feature type="domain" description="Gnk2-homologous" evidence="4">
    <location>
        <begin position="139"/>
        <end position="250"/>
    </location>
</feature>
<dbReference type="Gramene" id="AET7Gv20003500.1">
    <property type="protein sequence ID" value="AET7Gv20003500.1"/>
    <property type="gene ID" value="AET7Gv20003500"/>
</dbReference>
<dbReference type="Proteomes" id="UP000015105">
    <property type="component" value="Chromosome 7D"/>
</dbReference>
<reference evidence="6" key="1">
    <citation type="journal article" date="2014" name="Science">
        <title>Ancient hybridizations among the ancestral genomes of bread wheat.</title>
        <authorList>
            <consortium name="International Wheat Genome Sequencing Consortium,"/>
            <person name="Marcussen T."/>
            <person name="Sandve S.R."/>
            <person name="Heier L."/>
            <person name="Spannagl M."/>
            <person name="Pfeifer M."/>
            <person name="Jakobsen K.S."/>
            <person name="Wulff B.B."/>
            <person name="Steuernagel B."/>
            <person name="Mayer K.F."/>
            <person name="Olsen O.A."/>
        </authorList>
    </citation>
    <scope>NUCLEOTIDE SEQUENCE [LARGE SCALE GENOMIC DNA]</scope>
    <source>
        <strain evidence="6">cv. AL8/78</strain>
    </source>
</reference>
<feature type="chain" id="PRO_5019388844" description="Gnk2-homologous domain-containing protein" evidence="3">
    <location>
        <begin position="27"/>
        <end position="295"/>
    </location>
</feature>
<dbReference type="EnsemblPlants" id="AET7Gv20003500.1">
    <property type="protein sequence ID" value="AET7Gv20003500.1"/>
    <property type="gene ID" value="AET7Gv20003500"/>
</dbReference>
<dbReference type="RefSeq" id="XP_020191065.1">
    <property type="nucleotide sequence ID" value="XM_020335476.2"/>
</dbReference>
<feature type="domain" description="Gnk2-homologous" evidence="4">
    <location>
        <begin position="28"/>
        <end position="133"/>
    </location>
</feature>
<evidence type="ECO:0000256" key="2">
    <source>
        <dbReference type="ARBA" id="ARBA00022737"/>
    </source>
</evidence>
<evidence type="ECO:0000259" key="4">
    <source>
        <dbReference type="PROSITE" id="PS51473"/>
    </source>
</evidence>
<proteinExistence type="predicted"/>
<name>A0A453Q996_AEGTS</name>
<protein>
    <recommendedName>
        <fullName evidence="4">Gnk2-homologous domain-containing protein</fullName>
    </recommendedName>
</protein>
<reference evidence="6" key="2">
    <citation type="journal article" date="2017" name="Nat. Plants">
        <title>The Aegilops tauschii genome reveals multiple impacts of transposons.</title>
        <authorList>
            <person name="Zhao G."/>
            <person name="Zou C."/>
            <person name="Li K."/>
            <person name="Wang K."/>
            <person name="Li T."/>
            <person name="Gao L."/>
            <person name="Zhang X."/>
            <person name="Wang H."/>
            <person name="Yang Z."/>
            <person name="Liu X."/>
            <person name="Jiang W."/>
            <person name="Mao L."/>
            <person name="Kong X."/>
            <person name="Jiao Y."/>
            <person name="Jia J."/>
        </authorList>
    </citation>
    <scope>NUCLEOTIDE SEQUENCE [LARGE SCALE GENOMIC DNA]</scope>
    <source>
        <strain evidence="6">cv. AL8/78</strain>
    </source>
</reference>
<accession>A0A453Q996</accession>
<dbReference type="InterPro" id="IPR038408">
    <property type="entry name" value="GNK2_sf"/>
</dbReference>
<dbReference type="PROSITE" id="PS51473">
    <property type="entry name" value="GNK2"/>
    <property type="match status" value="2"/>
</dbReference>
<dbReference type="Pfam" id="PF01657">
    <property type="entry name" value="Stress-antifung"/>
    <property type="match status" value="2"/>
</dbReference>
<reference evidence="5" key="5">
    <citation type="journal article" date="2021" name="G3 (Bethesda)">
        <title>Aegilops tauschii genome assembly Aet v5.0 features greater sequence contiguity and improved annotation.</title>
        <authorList>
            <person name="Wang L."/>
            <person name="Zhu T."/>
            <person name="Rodriguez J.C."/>
            <person name="Deal K.R."/>
            <person name="Dubcovsky J."/>
            <person name="McGuire P.E."/>
            <person name="Lux T."/>
            <person name="Spannagl M."/>
            <person name="Mayer K.F.X."/>
            <person name="Baldrich P."/>
            <person name="Meyers B.C."/>
            <person name="Huo N."/>
            <person name="Gu Y.Q."/>
            <person name="Zhou H."/>
            <person name="Devos K.M."/>
            <person name="Bennetzen J.L."/>
            <person name="Unver T."/>
            <person name="Budak H."/>
            <person name="Gulick P.J."/>
            <person name="Galiba G."/>
            <person name="Kalapos B."/>
            <person name="Nelson D.R."/>
            <person name="Li P."/>
            <person name="You F.M."/>
            <person name="Luo M.C."/>
            <person name="Dvorak J."/>
        </authorList>
    </citation>
    <scope>NUCLEOTIDE SEQUENCE [LARGE SCALE GENOMIC DNA]</scope>
    <source>
        <strain evidence="5">cv. AL8/78</strain>
    </source>
</reference>
<dbReference type="OrthoDB" id="600892at2759"/>
<keyword evidence="6" id="KW-1185">Reference proteome</keyword>
<reference evidence="5" key="4">
    <citation type="submission" date="2019-03" db="UniProtKB">
        <authorList>
            <consortium name="EnsemblPlants"/>
        </authorList>
    </citation>
    <scope>IDENTIFICATION</scope>
</reference>
<dbReference type="STRING" id="200361.A0A453Q996"/>
<dbReference type="CDD" id="cd23509">
    <property type="entry name" value="Gnk2-like"/>
    <property type="match status" value="2"/>
</dbReference>
<evidence type="ECO:0000313" key="6">
    <source>
        <dbReference type="Proteomes" id="UP000015105"/>
    </source>
</evidence>
<dbReference type="Gene3D" id="3.30.430.20">
    <property type="entry name" value="Gnk2 domain, C-X8-C-X2-C motif"/>
    <property type="match status" value="2"/>
</dbReference>
<dbReference type="PANTHER" id="PTHR32099">
    <property type="entry name" value="CYSTEINE-RICH REPEAT SECRETORY PROTEIN"/>
    <property type="match status" value="1"/>
</dbReference>
<feature type="signal peptide" evidence="3">
    <location>
        <begin position="1"/>
        <end position="26"/>
    </location>
</feature>
<keyword evidence="2" id="KW-0677">Repeat</keyword>
<organism evidence="5 6">
    <name type="scientific">Aegilops tauschii subsp. strangulata</name>
    <name type="common">Goatgrass</name>
    <dbReference type="NCBI Taxonomy" id="200361"/>
    <lineage>
        <taxon>Eukaryota</taxon>
        <taxon>Viridiplantae</taxon>
        <taxon>Streptophyta</taxon>
        <taxon>Embryophyta</taxon>
        <taxon>Tracheophyta</taxon>
        <taxon>Spermatophyta</taxon>
        <taxon>Magnoliopsida</taxon>
        <taxon>Liliopsida</taxon>
        <taxon>Poales</taxon>
        <taxon>Poaceae</taxon>
        <taxon>BOP clade</taxon>
        <taxon>Pooideae</taxon>
        <taxon>Triticodae</taxon>
        <taxon>Triticeae</taxon>
        <taxon>Triticinae</taxon>
        <taxon>Aegilops</taxon>
    </lineage>
</organism>
<evidence type="ECO:0000256" key="3">
    <source>
        <dbReference type="SAM" id="SignalP"/>
    </source>
</evidence>
<dbReference type="PANTHER" id="PTHR32099:SF61">
    <property type="entry name" value="OS04G0316200 PROTEIN"/>
    <property type="match status" value="1"/>
</dbReference>
<dbReference type="AlphaFoldDB" id="A0A453Q996"/>
<dbReference type="OMA" id="LADHNFF"/>
<evidence type="ECO:0000256" key="1">
    <source>
        <dbReference type="ARBA" id="ARBA00022729"/>
    </source>
</evidence>
<keyword evidence="1 3" id="KW-0732">Signal</keyword>